<keyword evidence="2" id="KW-1133">Transmembrane helix</keyword>
<evidence type="ECO:0000256" key="2">
    <source>
        <dbReference type="SAM" id="Phobius"/>
    </source>
</evidence>
<feature type="transmembrane region" description="Helical" evidence="2">
    <location>
        <begin position="116"/>
        <end position="133"/>
    </location>
</feature>
<evidence type="ECO:0000313" key="3">
    <source>
        <dbReference type="EMBL" id="MDS1268675.1"/>
    </source>
</evidence>
<evidence type="ECO:0000256" key="1">
    <source>
        <dbReference type="SAM" id="MobiDB-lite"/>
    </source>
</evidence>
<name>A0ABU2H033_9ACTN</name>
<accession>A0ABU2H033</accession>
<feature type="compositionally biased region" description="Polar residues" evidence="1">
    <location>
        <begin position="7"/>
        <end position="16"/>
    </location>
</feature>
<comment type="caution">
    <text evidence="3">The sequence shown here is derived from an EMBL/GenBank/DDBJ whole genome shotgun (WGS) entry which is preliminary data.</text>
</comment>
<organism evidence="3 4">
    <name type="scientific">Lipingzhangella rawalii</name>
    <dbReference type="NCBI Taxonomy" id="2055835"/>
    <lineage>
        <taxon>Bacteria</taxon>
        <taxon>Bacillati</taxon>
        <taxon>Actinomycetota</taxon>
        <taxon>Actinomycetes</taxon>
        <taxon>Streptosporangiales</taxon>
        <taxon>Nocardiopsidaceae</taxon>
        <taxon>Lipingzhangella</taxon>
    </lineage>
</organism>
<protein>
    <submittedName>
        <fullName evidence="3">DUF3043 domain-containing protein</fullName>
    </submittedName>
</protein>
<feature type="transmembrane region" description="Helical" evidence="2">
    <location>
        <begin position="139"/>
        <end position="157"/>
    </location>
</feature>
<dbReference type="InterPro" id="IPR021403">
    <property type="entry name" value="DUF3043"/>
</dbReference>
<reference evidence="4" key="1">
    <citation type="submission" date="2023-07" db="EMBL/GenBank/DDBJ databases">
        <title>Novel species in the genus Lipingzhangella isolated from Sambhar Salt Lake.</title>
        <authorList>
            <person name="Jiya N."/>
            <person name="Kajale S."/>
            <person name="Sharma A."/>
        </authorList>
    </citation>
    <scope>NUCLEOTIDE SEQUENCE [LARGE SCALE GENOMIC DNA]</scope>
    <source>
        <strain evidence="4">LS1_29</strain>
    </source>
</reference>
<feature type="region of interest" description="Disordered" evidence="1">
    <location>
        <begin position="1"/>
        <end position="79"/>
    </location>
</feature>
<sequence length="209" mass="23806">MFRRRSAPTTGDSAPTGSPRGSEPTDAAPSRGHTPKKGAPTPKRKEAEAQLKRPLNAPLTRREAYRQYRERRKREAVREREGYLKGDERYFRPQDKGPVRAYARDYVDSRRTVSEFFLYFSLVIILLLFVAPVTVQNLVATVVWPLMMLTIIMEGIWTGRHIKKVATAHLPGEPVRGAGFYAAMRMLQIRRLRLPKPRLKPGDTPVPGQ</sequence>
<keyword evidence="2" id="KW-0472">Membrane</keyword>
<dbReference type="EMBL" id="JAVLVT010000001">
    <property type="protein sequence ID" value="MDS1268675.1"/>
    <property type="molecule type" value="Genomic_DNA"/>
</dbReference>
<keyword evidence="4" id="KW-1185">Reference proteome</keyword>
<dbReference type="Pfam" id="PF11241">
    <property type="entry name" value="DUF3043"/>
    <property type="match status" value="1"/>
</dbReference>
<keyword evidence="2" id="KW-0812">Transmembrane</keyword>
<proteinExistence type="predicted"/>
<dbReference type="Proteomes" id="UP001250214">
    <property type="component" value="Unassembled WGS sequence"/>
</dbReference>
<gene>
    <name evidence="3" type="ORF">RIF23_00030</name>
</gene>
<evidence type="ECO:0000313" key="4">
    <source>
        <dbReference type="Proteomes" id="UP001250214"/>
    </source>
</evidence>